<dbReference type="GO" id="GO:0016787">
    <property type="term" value="F:hydrolase activity"/>
    <property type="evidence" value="ECO:0007669"/>
    <property type="project" value="UniProtKB-KW"/>
</dbReference>
<dbReference type="PANTHER" id="PTHR11274:SF0">
    <property type="entry name" value="GENERAL TRANSCRIPTION AND DNA REPAIR FACTOR IIH HELICASE SUBUNIT XPB"/>
    <property type="match status" value="1"/>
</dbReference>
<dbReference type="GO" id="GO:0004386">
    <property type="term" value="F:helicase activity"/>
    <property type="evidence" value="ECO:0007669"/>
    <property type="project" value="UniProtKB-KW"/>
</dbReference>
<keyword evidence="3" id="KW-0347">Helicase</keyword>
<dbReference type="InterPro" id="IPR050615">
    <property type="entry name" value="ATP-dep_DNA_Helicase"/>
</dbReference>
<proteinExistence type="predicted"/>
<protein>
    <recommendedName>
        <fullName evidence="5">ERCC3/RAD25/XPB helicase C-terminal domain-containing protein</fullName>
    </recommendedName>
</protein>
<evidence type="ECO:0000256" key="1">
    <source>
        <dbReference type="ARBA" id="ARBA00022741"/>
    </source>
</evidence>
<evidence type="ECO:0000256" key="2">
    <source>
        <dbReference type="ARBA" id="ARBA00022801"/>
    </source>
</evidence>
<dbReference type="PANTHER" id="PTHR11274">
    <property type="entry name" value="RAD25/XP-B DNA REPAIR HELICASE"/>
    <property type="match status" value="1"/>
</dbReference>
<organism evidence="6">
    <name type="scientific">anaerobic digester metagenome</name>
    <dbReference type="NCBI Taxonomy" id="1263854"/>
    <lineage>
        <taxon>unclassified sequences</taxon>
        <taxon>metagenomes</taxon>
        <taxon>ecological metagenomes</taxon>
    </lineage>
</organism>
<reference evidence="6" key="1">
    <citation type="submission" date="2019-03" db="EMBL/GenBank/DDBJ databases">
        <authorList>
            <person name="Hao L."/>
        </authorList>
    </citation>
    <scope>NUCLEOTIDE SEQUENCE</scope>
</reference>
<keyword evidence="1" id="KW-0547">Nucleotide-binding</keyword>
<dbReference type="Gene3D" id="3.40.50.300">
    <property type="entry name" value="P-loop containing nucleotide triphosphate hydrolases"/>
    <property type="match status" value="1"/>
</dbReference>
<gene>
    <name evidence="6" type="ORF">SCFA_640001</name>
</gene>
<evidence type="ECO:0000259" key="5">
    <source>
        <dbReference type="Pfam" id="PF16203"/>
    </source>
</evidence>
<keyword evidence="2" id="KW-0378">Hydrolase</keyword>
<evidence type="ECO:0000313" key="6">
    <source>
        <dbReference type="EMBL" id="VFU17225.1"/>
    </source>
</evidence>
<dbReference type="Pfam" id="PF16203">
    <property type="entry name" value="ERCC3_RAD25_C"/>
    <property type="match status" value="1"/>
</dbReference>
<dbReference type="InterPro" id="IPR027417">
    <property type="entry name" value="P-loop_NTPase"/>
</dbReference>
<evidence type="ECO:0000256" key="3">
    <source>
        <dbReference type="ARBA" id="ARBA00022806"/>
    </source>
</evidence>
<dbReference type="SUPFAM" id="SSF52540">
    <property type="entry name" value="P-loop containing nucleoside triphosphate hydrolases"/>
    <property type="match status" value="1"/>
</dbReference>
<sequence length="90" mass="10418">MLVVSKVANFAIDLPDASVAVQVSGTFGSRQEEAQRLGRILRPKDRISTFYTLVSRRTSEEDFAHKRQIFLAEQGYKYTIEEWDHRDIDL</sequence>
<dbReference type="GO" id="GO:0005524">
    <property type="term" value="F:ATP binding"/>
    <property type="evidence" value="ECO:0007669"/>
    <property type="project" value="UniProtKB-KW"/>
</dbReference>
<feature type="domain" description="ERCC3/RAD25/XPB helicase C-terminal" evidence="5">
    <location>
        <begin position="2"/>
        <end position="80"/>
    </location>
</feature>
<dbReference type="InterPro" id="IPR032438">
    <property type="entry name" value="ERCC3_RAD25_C"/>
</dbReference>
<dbReference type="EMBL" id="CAADRM010000130">
    <property type="protein sequence ID" value="VFU17225.1"/>
    <property type="molecule type" value="Genomic_DNA"/>
</dbReference>
<dbReference type="AlphaFoldDB" id="A0A485M339"/>
<keyword evidence="4" id="KW-0067">ATP-binding</keyword>
<accession>A0A485M339</accession>
<name>A0A485M339_9ZZZZ</name>
<evidence type="ECO:0000256" key="4">
    <source>
        <dbReference type="ARBA" id="ARBA00022840"/>
    </source>
</evidence>